<evidence type="ECO:0000313" key="2">
    <source>
        <dbReference type="Proteomes" id="UP000198866"/>
    </source>
</evidence>
<proteinExistence type="predicted"/>
<dbReference type="EMBL" id="FNYE01000004">
    <property type="protein sequence ID" value="SEI78852.1"/>
    <property type="molecule type" value="Genomic_DNA"/>
</dbReference>
<accession>A0A1H6TT18</accession>
<sequence length="100" mass="10701">MSQTAYSGWGNRVGVRPRCVGQAVNDERAHVMCEGIHKNEGRARHPARASAAPNDISNTLAARQRTSQRTIVTQSDNIGGAFSPSIASYSVACGPFVHHV</sequence>
<organism evidence="1 2">
    <name type="scientific">Paraburkholderia diazotrophica</name>
    <dbReference type="NCBI Taxonomy" id="667676"/>
    <lineage>
        <taxon>Bacteria</taxon>
        <taxon>Pseudomonadati</taxon>
        <taxon>Pseudomonadota</taxon>
        <taxon>Betaproteobacteria</taxon>
        <taxon>Burkholderiales</taxon>
        <taxon>Burkholderiaceae</taxon>
        <taxon>Paraburkholderia</taxon>
    </lineage>
</organism>
<evidence type="ECO:0000313" key="1">
    <source>
        <dbReference type="EMBL" id="SEI78852.1"/>
    </source>
</evidence>
<keyword evidence="2" id="KW-1185">Reference proteome</keyword>
<reference evidence="2" key="1">
    <citation type="submission" date="2016-10" db="EMBL/GenBank/DDBJ databases">
        <authorList>
            <person name="Varghese N."/>
            <person name="Submissions S."/>
        </authorList>
    </citation>
    <scope>NUCLEOTIDE SEQUENCE [LARGE SCALE GENOMIC DNA]</scope>
    <source>
        <strain evidence="2">LMG 26031</strain>
    </source>
</reference>
<dbReference type="Proteomes" id="UP000198866">
    <property type="component" value="Unassembled WGS sequence"/>
</dbReference>
<protein>
    <submittedName>
        <fullName evidence="1">Uncharacterized protein</fullName>
    </submittedName>
</protein>
<gene>
    <name evidence="1" type="ORF">SAMN05192539_1004112</name>
</gene>
<dbReference type="AlphaFoldDB" id="A0A1H6TT18"/>
<name>A0A1H6TT18_9BURK</name>